<keyword evidence="7" id="KW-1185">Reference proteome</keyword>
<evidence type="ECO:0000256" key="3">
    <source>
        <dbReference type="ARBA" id="ARBA00023136"/>
    </source>
</evidence>
<sequence length="418" mass="47857">MKFKYKEEHPFEKRLEEGEKIRNKYPNYVPVIIEKSPRARVADLDKNKYLVPSDLTVGQFYFLIRKRVSLEPDAALYFFVDNTIPPTSATMGALYEQQQSNFPCIIKPNKVGLKRFHISLEPNFETVAPFRCLAAMPHEGSTRAGILSGCPSLDRESREAEVEFESRTFRRTPQIEFRVASVSSLHCVDLPTQTLQSGEKMRALFRLSSVSSPCPFLSVFIRWLSIFCTKLGLRSFSCNTFSIPSCHAILKKRKGQGTARLLKHRRVQLRCRWIRTADLPIRGLFGDDWHSFTQISGSLHAQRYVHPGLSLGRINTIRFHRPTTCFRYMPSPTLVIPHLIPFVLSSSPSTVFNTDASPPYNHDLFESLIVKKRIKTFTQAIWIETDNKNATDIGWQPYLVVSPTRHSEDHAVPILEGE</sequence>
<dbReference type="SUPFAM" id="SSF54236">
    <property type="entry name" value="Ubiquitin-like"/>
    <property type="match status" value="1"/>
</dbReference>
<evidence type="ECO:0000313" key="6">
    <source>
        <dbReference type="EMBL" id="KER27580.1"/>
    </source>
</evidence>
<dbReference type="GeneID" id="20319579"/>
<dbReference type="EMBL" id="KL596719">
    <property type="protein sequence ID" value="KER27580.1"/>
    <property type="molecule type" value="Genomic_DNA"/>
</dbReference>
<evidence type="ECO:0000256" key="4">
    <source>
        <dbReference type="ARBA" id="ARBA00023288"/>
    </source>
</evidence>
<keyword evidence="3" id="KW-0472">Membrane</keyword>
<evidence type="ECO:0000256" key="2">
    <source>
        <dbReference type="ARBA" id="ARBA00007293"/>
    </source>
</evidence>
<dbReference type="InterPro" id="IPR004241">
    <property type="entry name" value="Atg8-like"/>
</dbReference>
<evidence type="ECO:0000256" key="5">
    <source>
        <dbReference type="RuleBase" id="RU004384"/>
    </source>
</evidence>
<accession>A0A074ZW36</accession>
<evidence type="ECO:0000313" key="7">
    <source>
        <dbReference type="Proteomes" id="UP000054324"/>
    </source>
</evidence>
<keyword evidence="4" id="KW-0449">Lipoprotein</keyword>
<dbReference type="PANTHER" id="PTHR10969">
    <property type="entry name" value="MICROTUBULE-ASSOCIATED PROTEINS 1A/1B LIGHT CHAIN 3-RELATED"/>
    <property type="match status" value="1"/>
</dbReference>
<keyword evidence="5" id="KW-0072">Autophagy</keyword>
<dbReference type="AlphaFoldDB" id="A0A074ZW36"/>
<dbReference type="Pfam" id="PF02991">
    <property type="entry name" value="ATG8"/>
    <property type="match status" value="1"/>
</dbReference>
<dbReference type="STRING" id="6198.A0A074ZW36"/>
<dbReference type="RefSeq" id="XP_009168659.1">
    <property type="nucleotide sequence ID" value="XM_009170395.1"/>
</dbReference>
<organism evidence="6 7">
    <name type="scientific">Opisthorchis viverrini</name>
    <name type="common">Southeast Asian liver fluke</name>
    <dbReference type="NCBI Taxonomy" id="6198"/>
    <lineage>
        <taxon>Eukaryota</taxon>
        <taxon>Metazoa</taxon>
        <taxon>Spiralia</taxon>
        <taxon>Lophotrochozoa</taxon>
        <taxon>Platyhelminthes</taxon>
        <taxon>Trematoda</taxon>
        <taxon>Digenea</taxon>
        <taxon>Opisthorchiida</taxon>
        <taxon>Opisthorchiata</taxon>
        <taxon>Opisthorchiidae</taxon>
        <taxon>Opisthorchis</taxon>
    </lineage>
</organism>
<dbReference type="GO" id="GO:0006914">
    <property type="term" value="P:autophagy"/>
    <property type="evidence" value="ECO:0007669"/>
    <property type="project" value="UniProtKB-KW"/>
</dbReference>
<evidence type="ECO:0000256" key="1">
    <source>
        <dbReference type="ARBA" id="ARBA00004370"/>
    </source>
</evidence>
<evidence type="ECO:0008006" key="8">
    <source>
        <dbReference type="Google" id="ProtNLM"/>
    </source>
</evidence>
<dbReference type="KEGG" id="ovi:T265_05397"/>
<proteinExistence type="inferred from homology"/>
<dbReference type="CTD" id="20319579"/>
<dbReference type="Gene3D" id="3.10.20.90">
    <property type="entry name" value="Phosphatidylinositol 3-kinase Catalytic Subunit, Chain A, domain 1"/>
    <property type="match status" value="1"/>
</dbReference>
<gene>
    <name evidence="6" type="ORF">T265_05397</name>
</gene>
<comment type="subcellular location">
    <subcellularLocation>
        <location evidence="1">Membrane</location>
    </subcellularLocation>
</comment>
<dbReference type="InterPro" id="IPR029071">
    <property type="entry name" value="Ubiquitin-like_domsf"/>
</dbReference>
<name>A0A074ZW36_OPIVI</name>
<dbReference type="Proteomes" id="UP000054324">
    <property type="component" value="Unassembled WGS sequence"/>
</dbReference>
<comment type="similarity">
    <text evidence="2 5">Belongs to the ATG8 family.</text>
</comment>
<dbReference type="GO" id="GO:0016020">
    <property type="term" value="C:membrane"/>
    <property type="evidence" value="ECO:0007669"/>
    <property type="project" value="UniProtKB-SubCell"/>
</dbReference>
<protein>
    <recommendedName>
        <fullName evidence="8">Gamma-aminobutyric acid receptor-associated protein</fullName>
    </recommendedName>
</protein>
<reference evidence="6 7" key="1">
    <citation type="submission" date="2013-11" db="EMBL/GenBank/DDBJ databases">
        <title>Opisthorchis viverrini - life in the bile duct.</title>
        <authorList>
            <person name="Young N.D."/>
            <person name="Nagarajan N."/>
            <person name="Lin S.J."/>
            <person name="Korhonen P.K."/>
            <person name="Jex A.R."/>
            <person name="Hall R.S."/>
            <person name="Safavi-Hemami H."/>
            <person name="Kaewkong W."/>
            <person name="Bertrand D."/>
            <person name="Gao S."/>
            <person name="Seet Q."/>
            <person name="Wongkham S."/>
            <person name="Teh B.T."/>
            <person name="Wongkham C."/>
            <person name="Intapan P.M."/>
            <person name="Maleewong W."/>
            <person name="Yang X."/>
            <person name="Hu M."/>
            <person name="Wang Z."/>
            <person name="Hofmann A."/>
            <person name="Sternberg P.W."/>
            <person name="Tan P."/>
            <person name="Wang J."/>
            <person name="Gasser R.B."/>
        </authorList>
    </citation>
    <scope>NUCLEOTIDE SEQUENCE [LARGE SCALE GENOMIC DNA]</scope>
</reference>
<dbReference type="OrthoDB" id="6738456at2759"/>